<dbReference type="EMBL" id="CP145723">
    <property type="protein sequence ID" value="WWM68571.1"/>
    <property type="molecule type" value="Genomic_DNA"/>
</dbReference>
<name>A0ABZ2FUR7_9PSED</name>
<gene>
    <name evidence="1" type="ORF">V6W80_09980</name>
</gene>
<evidence type="ECO:0000313" key="1">
    <source>
        <dbReference type="EMBL" id="WWM68571.1"/>
    </source>
</evidence>
<accession>A0ABZ2FUR7</accession>
<dbReference type="RefSeq" id="WP_338546850.1">
    <property type="nucleotide sequence ID" value="NZ_CP145723.1"/>
</dbReference>
<keyword evidence="2" id="KW-1185">Reference proteome</keyword>
<organism evidence="1 2">
    <name type="scientific">Pseudomonas benzopyrenica</name>
    <dbReference type="NCBI Taxonomy" id="2993566"/>
    <lineage>
        <taxon>Bacteria</taxon>
        <taxon>Pseudomonadati</taxon>
        <taxon>Pseudomonadota</taxon>
        <taxon>Gammaproteobacteria</taxon>
        <taxon>Pseudomonadales</taxon>
        <taxon>Pseudomonadaceae</taxon>
        <taxon>Pseudomonas</taxon>
    </lineage>
</organism>
<dbReference type="Proteomes" id="UP001372714">
    <property type="component" value="Chromosome"/>
</dbReference>
<reference evidence="1 2" key="1">
    <citation type="submission" date="2024-02" db="EMBL/GenBank/DDBJ databases">
        <title>The whole genome sequence of Pseudomonas benzopyrenica MLY92.</title>
        <authorList>
            <person name="Liu Y."/>
        </authorList>
    </citation>
    <scope>NUCLEOTIDE SEQUENCE [LARGE SCALE GENOMIC DNA]</scope>
    <source>
        <strain evidence="1 2">MLY92</strain>
    </source>
</reference>
<protein>
    <submittedName>
        <fullName evidence="1">Uncharacterized protein</fullName>
    </submittedName>
</protein>
<proteinExistence type="predicted"/>
<sequence>MSTEHDFSLYIQLIAERRFEELAVRGVTMSGGPTEALKGWLRAPLTGMRAHYFKQVRADMIGPDGHGRLRLWEAMCGVEAVTSDRVPMFEPGNWPQCQRCQQKLRRKRP</sequence>
<evidence type="ECO:0000313" key="2">
    <source>
        <dbReference type="Proteomes" id="UP001372714"/>
    </source>
</evidence>